<accession>A0A4T0WWQ6</accession>
<dbReference type="Gene3D" id="3.30.310.50">
    <property type="entry name" value="Alpha-D-phosphohexomutase, C-terminal domain"/>
    <property type="match status" value="1"/>
</dbReference>
<sequence length="85" mass="9580">MSFPVSLCLNIPFDTYKQASIAEKTLSPDPILKQGQSQIDYSINDTTLNINVQAIDDRVVRVTVNNLLENLKTVIECFEEFDTSI</sequence>
<comment type="similarity">
    <text evidence="1">Belongs to the CTAG/PCC1 family.</text>
</comment>
<dbReference type="GO" id="GO:0000408">
    <property type="term" value="C:EKC/KEOPS complex"/>
    <property type="evidence" value="ECO:0007669"/>
    <property type="project" value="TreeGrafter"/>
</dbReference>
<dbReference type="Proteomes" id="UP000307173">
    <property type="component" value="Unassembled WGS sequence"/>
</dbReference>
<reference evidence="2 3" key="1">
    <citation type="journal article" date="2019" name="Front. Genet.">
        <title>Whole-Genome Sequencing of the Opportunistic Yeast Pathogen Candida inconspicua Uncovers Its Hybrid Origin.</title>
        <authorList>
            <person name="Mixao V."/>
            <person name="Hansen A.P."/>
            <person name="Saus E."/>
            <person name="Boekhout T."/>
            <person name="Lass-Florl C."/>
            <person name="Gabaldon T."/>
        </authorList>
    </citation>
    <scope>NUCLEOTIDE SEQUENCE [LARGE SCALE GENOMIC DNA]</scope>
    <source>
        <strain evidence="2 3">CBS 180</strain>
    </source>
</reference>
<gene>
    <name evidence="2" type="ORF">CANINC_004366</name>
</gene>
<dbReference type="InterPro" id="IPR015419">
    <property type="entry name" value="CTAG/Pcc1"/>
</dbReference>
<evidence type="ECO:0000256" key="1">
    <source>
        <dbReference type="ARBA" id="ARBA00007073"/>
    </source>
</evidence>
<dbReference type="PANTHER" id="PTHR31283">
    <property type="entry name" value="EKC/KEOPS COMPLEX SUBUNIT PCC1 FAMILY MEMBER"/>
    <property type="match status" value="1"/>
</dbReference>
<evidence type="ECO:0000313" key="3">
    <source>
        <dbReference type="Proteomes" id="UP000307173"/>
    </source>
</evidence>
<dbReference type="OrthoDB" id="10025739at2759"/>
<evidence type="ECO:0008006" key="4">
    <source>
        <dbReference type="Google" id="ProtNLM"/>
    </source>
</evidence>
<evidence type="ECO:0000313" key="2">
    <source>
        <dbReference type="EMBL" id="TID15836.1"/>
    </source>
</evidence>
<name>A0A4T0WWQ6_9ASCO</name>
<organism evidence="2 3">
    <name type="scientific">Pichia inconspicua</name>
    <dbReference type="NCBI Taxonomy" id="52247"/>
    <lineage>
        <taxon>Eukaryota</taxon>
        <taxon>Fungi</taxon>
        <taxon>Dikarya</taxon>
        <taxon>Ascomycota</taxon>
        <taxon>Saccharomycotina</taxon>
        <taxon>Pichiomycetes</taxon>
        <taxon>Pichiales</taxon>
        <taxon>Pichiaceae</taxon>
        <taxon>Pichia</taxon>
    </lineage>
</organism>
<dbReference type="Pfam" id="PF09341">
    <property type="entry name" value="Pcc1"/>
    <property type="match status" value="1"/>
</dbReference>
<dbReference type="AlphaFoldDB" id="A0A4T0WWQ6"/>
<comment type="caution">
    <text evidence="2">The sequence shown here is derived from an EMBL/GenBank/DDBJ whole genome shotgun (WGS) entry which is preliminary data.</text>
</comment>
<dbReference type="EMBL" id="SELW01000652">
    <property type="protein sequence ID" value="TID15836.1"/>
    <property type="molecule type" value="Genomic_DNA"/>
</dbReference>
<dbReference type="GO" id="GO:0070525">
    <property type="term" value="P:tRNA threonylcarbamoyladenosine metabolic process"/>
    <property type="evidence" value="ECO:0007669"/>
    <property type="project" value="TreeGrafter"/>
</dbReference>
<dbReference type="PANTHER" id="PTHR31283:SF5">
    <property type="entry name" value="EKC_KEOPS COMPLEX SUBUNIT LAGE3"/>
    <property type="match status" value="1"/>
</dbReference>
<proteinExistence type="inferred from homology"/>
<keyword evidence="3" id="KW-1185">Reference proteome</keyword>
<protein>
    <recommendedName>
        <fullName evidence="4">Transcription factor Pcc1</fullName>
    </recommendedName>
</protein>